<gene>
    <name evidence="3" type="ORF">PF004_g5501</name>
    <name evidence="2" type="ORF">PF010_g7280</name>
    <name evidence="1" type="ORF">PF011_g5521</name>
</gene>
<dbReference type="Proteomes" id="UP000460718">
    <property type="component" value="Unassembled WGS sequence"/>
</dbReference>
<evidence type="ECO:0000313" key="5">
    <source>
        <dbReference type="Proteomes" id="UP000476176"/>
    </source>
</evidence>
<sequence length="166" mass="18054">MVSPKLAVGDLAFIGPTHAPALAKFGYVKVHRLDGSDAIVRMAGPDLDDGDGSQEFSVPIGTLQLRIVIIAGAEVVPMKLHDPPRANKADPITYALQVGASVSNMAVNPRSYFDSKMLLLGPAGRQATTAASYPPRFTRLSWFLSYPTRFDPLVRPHDLSMVYVYR</sequence>
<proteinExistence type="predicted"/>
<reference evidence="4 5" key="1">
    <citation type="submission" date="2018-09" db="EMBL/GenBank/DDBJ databases">
        <title>Genomic investigation of the strawberry pathogen Phytophthora fragariae indicates pathogenicity is determined by transcriptional variation in three key races.</title>
        <authorList>
            <person name="Adams T.M."/>
            <person name="Armitage A.D."/>
            <person name="Sobczyk M.K."/>
            <person name="Bates H.J."/>
            <person name="Dunwell J.M."/>
            <person name="Nellist C.F."/>
            <person name="Harrison R.J."/>
        </authorList>
    </citation>
    <scope>NUCLEOTIDE SEQUENCE [LARGE SCALE GENOMIC DNA]</scope>
    <source>
        <strain evidence="3 5">BC-23</strain>
        <strain evidence="2 6">ONT-3</strain>
        <strain evidence="1 4">SCRP245</strain>
    </source>
</reference>
<name>A0A6A3LLW5_9STRA</name>
<comment type="caution">
    <text evidence="1">The sequence shown here is derived from an EMBL/GenBank/DDBJ whole genome shotgun (WGS) entry which is preliminary data.</text>
</comment>
<dbReference type="EMBL" id="QXFX01000308">
    <property type="protein sequence ID" value="KAE9120979.1"/>
    <property type="molecule type" value="Genomic_DNA"/>
</dbReference>
<evidence type="ECO:0000313" key="4">
    <source>
        <dbReference type="Proteomes" id="UP000460718"/>
    </source>
</evidence>
<dbReference type="EMBL" id="QXFW01000217">
    <property type="protein sequence ID" value="KAE9020199.1"/>
    <property type="molecule type" value="Genomic_DNA"/>
</dbReference>
<evidence type="ECO:0000313" key="3">
    <source>
        <dbReference type="EMBL" id="KAE9244851.1"/>
    </source>
</evidence>
<accession>A0A6A3LLW5</accession>
<dbReference type="AlphaFoldDB" id="A0A6A3LLW5"/>
<evidence type="ECO:0000313" key="2">
    <source>
        <dbReference type="EMBL" id="KAE9120979.1"/>
    </source>
</evidence>
<dbReference type="Proteomes" id="UP000476176">
    <property type="component" value="Unassembled WGS sequence"/>
</dbReference>
<protein>
    <submittedName>
        <fullName evidence="1">Uncharacterized protein</fullName>
    </submittedName>
</protein>
<evidence type="ECO:0000313" key="1">
    <source>
        <dbReference type="EMBL" id="KAE9020199.1"/>
    </source>
</evidence>
<organism evidence="1 4">
    <name type="scientific">Phytophthora fragariae</name>
    <dbReference type="NCBI Taxonomy" id="53985"/>
    <lineage>
        <taxon>Eukaryota</taxon>
        <taxon>Sar</taxon>
        <taxon>Stramenopiles</taxon>
        <taxon>Oomycota</taxon>
        <taxon>Peronosporomycetes</taxon>
        <taxon>Peronosporales</taxon>
        <taxon>Peronosporaceae</taxon>
        <taxon>Phytophthora</taxon>
    </lineage>
</organism>
<dbReference type="Proteomes" id="UP000488956">
    <property type="component" value="Unassembled WGS sequence"/>
</dbReference>
<evidence type="ECO:0000313" key="6">
    <source>
        <dbReference type="Proteomes" id="UP000488956"/>
    </source>
</evidence>
<dbReference type="EMBL" id="QXGC01000207">
    <property type="protein sequence ID" value="KAE9244851.1"/>
    <property type="molecule type" value="Genomic_DNA"/>
</dbReference>